<dbReference type="GO" id="GO:0003735">
    <property type="term" value="F:structural constituent of ribosome"/>
    <property type="evidence" value="ECO:0007669"/>
    <property type="project" value="InterPro"/>
</dbReference>
<dbReference type="GO" id="GO:1990904">
    <property type="term" value="C:ribonucleoprotein complex"/>
    <property type="evidence" value="ECO:0007669"/>
    <property type="project" value="UniProtKB-KW"/>
</dbReference>
<comment type="caution">
    <text evidence="6">The sequence shown here is derived from an EMBL/GenBank/DDBJ whole genome shotgun (WGS) entry which is preliminary data.</text>
</comment>
<dbReference type="GO" id="GO:0006412">
    <property type="term" value="P:translation"/>
    <property type="evidence" value="ECO:0007669"/>
    <property type="project" value="UniProtKB-UniRule"/>
</dbReference>
<dbReference type="Proteomes" id="UP000229952">
    <property type="component" value="Unassembled WGS sequence"/>
</dbReference>
<dbReference type="EMBL" id="PCRQ01000018">
    <property type="protein sequence ID" value="PIP24439.1"/>
    <property type="molecule type" value="Genomic_DNA"/>
</dbReference>
<evidence type="ECO:0000256" key="5">
    <source>
        <dbReference type="HAMAP-Rule" id="MF_00374"/>
    </source>
</evidence>
<dbReference type="HAMAP" id="MF_00374">
    <property type="entry name" value="Ribosomal_uL29"/>
    <property type="match status" value="1"/>
</dbReference>
<dbReference type="Pfam" id="PF00831">
    <property type="entry name" value="Ribosomal_L29"/>
    <property type="match status" value="1"/>
</dbReference>
<dbReference type="InterPro" id="IPR001854">
    <property type="entry name" value="Ribosomal_uL29"/>
</dbReference>
<sequence length="75" mass="8571">MIDELRKKPKGEIQKILIDDREKLKQLRFGLAAGKVKNVREIRKVKKEIAQILTLLTELRGSGAESKKFPSSPQE</sequence>
<dbReference type="CDD" id="cd00427">
    <property type="entry name" value="Ribosomal_L29_HIP"/>
    <property type="match status" value="1"/>
</dbReference>
<gene>
    <name evidence="5 6" type="primary">rpmC</name>
    <name evidence="6" type="ORF">COX35_00790</name>
</gene>
<name>A0A2G9YZ22_9BACT</name>
<dbReference type="GO" id="GO:0005840">
    <property type="term" value="C:ribosome"/>
    <property type="evidence" value="ECO:0007669"/>
    <property type="project" value="UniProtKB-KW"/>
</dbReference>
<evidence type="ECO:0000256" key="3">
    <source>
        <dbReference type="ARBA" id="ARBA00023274"/>
    </source>
</evidence>
<dbReference type="AlphaFoldDB" id="A0A2G9YZ22"/>
<evidence type="ECO:0000256" key="2">
    <source>
        <dbReference type="ARBA" id="ARBA00022980"/>
    </source>
</evidence>
<keyword evidence="3 5" id="KW-0687">Ribonucleoprotein</keyword>
<proteinExistence type="inferred from homology"/>
<comment type="similarity">
    <text evidence="1 5">Belongs to the universal ribosomal protein uL29 family.</text>
</comment>
<dbReference type="InterPro" id="IPR036049">
    <property type="entry name" value="Ribosomal_uL29_sf"/>
</dbReference>
<reference evidence="6 7" key="1">
    <citation type="submission" date="2017-09" db="EMBL/GenBank/DDBJ databases">
        <title>Depth-based differentiation of microbial function through sediment-hosted aquifers and enrichment of novel symbionts in the deep terrestrial subsurface.</title>
        <authorList>
            <person name="Probst A.J."/>
            <person name="Ladd B."/>
            <person name="Jarett J.K."/>
            <person name="Geller-Mcgrath D.E."/>
            <person name="Sieber C.M."/>
            <person name="Emerson J.B."/>
            <person name="Anantharaman K."/>
            <person name="Thomas B.C."/>
            <person name="Malmstrom R."/>
            <person name="Stieglmeier M."/>
            <person name="Klingl A."/>
            <person name="Woyke T."/>
            <person name="Ryan C.M."/>
            <person name="Banfield J.F."/>
        </authorList>
    </citation>
    <scope>NUCLEOTIDE SEQUENCE [LARGE SCALE GENOMIC DNA]</scope>
    <source>
        <strain evidence="6">CG23_combo_of_CG06-09_8_20_14_all_37_18</strain>
    </source>
</reference>
<evidence type="ECO:0000313" key="6">
    <source>
        <dbReference type="EMBL" id="PIP24439.1"/>
    </source>
</evidence>
<evidence type="ECO:0000256" key="1">
    <source>
        <dbReference type="ARBA" id="ARBA00009254"/>
    </source>
</evidence>
<dbReference type="Gene3D" id="1.10.287.310">
    <property type="match status" value="1"/>
</dbReference>
<protein>
    <recommendedName>
        <fullName evidence="4 5">Large ribosomal subunit protein uL29</fullName>
    </recommendedName>
</protein>
<dbReference type="SUPFAM" id="SSF46561">
    <property type="entry name" value="Ribosomal protein L29 (L29p)"/>
    <property type="match status" value="1"/>
</dbReference>
<evidence type="ECO:0000313" key="7">
    <source>
        <dbReference type="Proteomes" id="UP000229952"/>
    </source>
</evidence>
<keyword evidence="2 5" id="KW-0689">Ribosomal protein</keyword>
<evidence type="ECO:0000256" key="4">
    <source>
        <dbReference type="ARBA" id="ARBA00035204"/>
    </source>
</evidence>
<dbReference type="NCBIfam" id="TIGR00012">
    <property type="entry name" value="L29"/>
    <property type="match status" value="1"/>
</dbReference>
<organism evidence="6 7">
    <name type="scientific">Candidatus Nealsonbacteria bacterium CG23_combo_of_CG06-09_8_20_14_all_37_18</name>
    <dbReference type="NCBI Taxonomy" id="1974720"/>
    <lineage>
        <taxon>Bacteria</taxon>
        <taxon>Candidatus Nealsoniibacteriota</taxon>
    </lineage>
</organism>
<accession>A0A2G9YZ22</accession>